<accession>A0AAN6T4K8</accession>
<gene>
    <name evidence="2" type="ORF">N658DRAFT_541653</name>
</gene>
<feature type="compositionally biased region" description="Polar residues" evidence="1">
    <location>
        <begin position="87"/>
        <end position="97"/>
    </location>
</feature>
<dbReference type="EMBL" id="MU863626">
    <property type="protein sequence ID" value="KAK4104578.1"/>
    <property type="molecule type" value="Genomic_DNA"/>
</dbReference>
<feature type="non-terminal residue" evidence="2">
    <location>
        <position position="1"/>
    </location>
</feature>
<comment type="caution">
    <text evidence="2">The sequence shown here is derived from an EMBL/GenBank/DDBJ whole genome shotgun (WGS) entry which is preliminary data.</text>
</comment>
<feature type="region of interest" description="Disordered" evidence="1">
    <location>
        <begin position="76"/>
        <end position="97"/>
    </location>
</feature>
<name>A0AAN6T4K8_9PEZI</name>
<evidence type="ECO:0000313" key="3">
    <source>
        <dbReference type="Proteomes" id="UP001305647"/>
    </source>
</evidence>
<sequence length="97" mass="11366">EKDVLRSEVAAPVGLLEYQLRRGDFCQHQALTALVFSLHHKRFHRITQFHFDGQSLMLRQSRLIKLSRKRTHGRCIPYESLDGQPPNGRNQEMPSRE</sequence>
<protein>
    <submittedName>
        <fullName evidence="2">Uncharacterized protein</fullName>
    </submittedName>
</protein>
<evidence type="ECO:0000256" key="1">
    <source>
        <dbReference type="SAM" id="MobiDB-lite"/>
    </source>
</evidence>
<evidence type="ECO:0000313" key="2">
    <source>
        <dbReference type="EMBL" id="KAK4104578.1"/>
    </source>
</evidence>
<keyword evidence="3" id="KW-1185">Reference proteome</keyword>
<reference evidence="2" key="2">
    <citation type="submission" date="2023-05" db="EMBL/GenBank/DDBJ databases">
        <authorList>
            <consortium name="Lawrence Berkeley National Laboratory"/>
            <person name="Steindorff A."/>
            <person name="Hensen N."/>
            <person name="Bonometti L."/>
            <person name="Westerberg I."/>
            <person name="Brannstrom I.O."/>
            <person name="Guillou S."/>
            <person name="Cros-Aarteil S."/>
            <person name="Calhoun S."/>
            <person name="Haridas S."/>
            <person name="Kuo A."/>
            <person name="Mondo S."/>
            <person name="Pangilinan J."/>
            <person name="Riley R."/>
            <person name="Labutti K."/>
            <person name="Andreopoulos B."/>
            <person name="Lipzen A."/>
            <person name="Chen C."/>
            <person name="Yanf M."/>
            <person name="Daum C."/>
            <person name="Ng V."/>
            <person name="Clum A."/>
            <person name="Ohm R."/>
            <person name="Martin F."/>
            <person name="Silar P."/>
            <person name="Natvig D."/>
            <person name="Lalanne C."/>
            <person name="Gautier V."/>
            <person name="Ament-Velasquez S.L."/>
            <person name="Kruys A."/>
            <person name="Hutchinson M.I."/>
            <person name="Powell A.J."/>
            <person name="Barry K."/>
            <person name="Miller A.N."/>
            <person name="Grigoriev I.V."/>
            <person name="Debuchy R."/>
            <person name="Gladieux P."/>
            <person name="Thoren M.H."/>
            <person name="Johannesson H."/>
        </authorList>
    </citation>
    <scope>NUCLEOTIDE SEQUENCE</scope>
    <source>
        <strain evidence="2">CBS 757.83</strain>
    </source>
</reference>
<proteinExistence type="predicted"/>
<reference evidence="2" key="1">
    <citation type="journal article" date="2023" name="Mol. Phylogenet. Evol.">
        <title>Genome-scale phylogeny and comparative genomics of the fungal order Sordariales.</title>
        <authorList>
            <person name="Hensen N."/>
            <person name="Bonometti L."/>
            <person name="Westerberg I."/>
            <person name="Brannstrom I.O."/>
            <person name="Guillou S."/>
            <person name="Cros-Aarteil S."/>
            <person name="Calhoun S."/>
            <person name="Haridas S."/>
            <person name="Kuo A."/>
            <person name="Mondo S."/>
            <person name="Pangilinan J."/>
            <person name="Riley R."/>
            <person name="LaButti K."/>
            <person name="Andreopoulos B."/>
            <person name="Lipzen A."/>
            <person name="Chen C."/>
            <person name="Yan M."/>
            <person name="Daum C."/>
            <person name="Ng V."/>
            <person name="Clum A."/>
            <person name="Steindorff A."/>
            <person name="Ohm R.A."/>
            <person name="Martin F."/>
            <person name="Silar P."/>
            <person name="Natvig D.O."/>
            <person name="Lalanne C."/>
            <person name="Gautier V."/>
            <person name="Ament-Velasquez S.L."/>
            <person name="Kruys A."/>
            <person name="Hutchinson M.I."/>
            <person name="Powell A.J."/>
            <person name="Barry K."/>
            <person name="Miller A.N."/>
            <person name="Grigoriev I.V."/>
            <person name="Debuchy R."/>
            <person name="Gladieux P."/>
            <person name="Hiltunen Thoren M."/>
            <person name="Johannesson H."/>
        </authorList>
    </citation>
    <scope>NUCLEOTIDE SEQUENCE</scope>
    <source>
        <strain evidence="2">CBS 757.83</strain>
    </source>
</reference>
<dbReference type="AlphaFoldDB" id="A0AAN6T4K8"/>
<dbReference type="Proteomes" id="UP001305647">
    <property type="component" value="Unassembled WGS sequence"/>
</dbReference>
<organism evidence="2 3">
    <name type="scientific">Parathielavia hyrcaniae</name>
    <dbReference type="NCBI Taxonomy" id="113614"/>
    <lineage>
        <taxon>Eukaryota</taxon>
        <taxon>Fungi</taxon>
        <taxon>Dikarya</taxon>
        <taxon>Ascomycota</taxon>
        <taxon>Pezizomycotina</taxon>
        <taxon>Sordariomycetes</taxon>
        <taxon>Sordariomycetidae</taxon>
        <taxon>Sordariales</taxon>
        <taxon>Chaetomiaceae</taxon>
        <taxon>Parathielavia</taxon>
    </lineage>
</organism>